<name>A0A1M5FE66_9BACT</name>
<dbReference type="Pfam" id="PF03843">
    <property type="entry name" value="Slp"/>
    <property type="match status" value="1"/>
</dbReference>
<accession>A0A1M5FE66</accession>
<dbReference type="RefSeq" id="WP_073040640.1">
    <property type="nucleotide sequence ID" value="NZ_FQVB01000031.1"/>
</dbReference>
<dbReference type="PANTHER" id="PTHR37530">
    <property type="entry name" value="OUTER MEMBRANE PROTEIN SLP"/>
    <property type="match status" value="1"/>
</dbReference>
<dbReference type="STRING" id="1121391.SAMN02745206_02865"/>
<organism evidence="1 2">
    <name type="scientific">Desulfacinum infernum DSM 9756</name>
    <dbReference type="NCBI Taxonomy" id="1121391"/>
    <lineage>
        <taxon>Bacteria</taxon>
        <taxon>Pseudomonadati</taxon>
        <taxon>Thermodesulfobacteriota</taxon>
        <taxon>Syntrophobacteria</taxon>
        <taxon>Syntrophobacterales</taxon>
        <taxon>Syntrophobacteraceae</taxon>
        <taxon>Desulfacinum</taxon>
    </lineage>
</organism>
<dbReference type="PANTHER" id="PTHR37530:SF1">
    <property type="entry name" value="OUTER MEMBRANE PROTEIN SLP"/>
    <property type="match status" value="1"/>
</dbReference>
<keyword evidence="1" id="KW-0449">Lipoprotein</keyword>
<gene>
    <name evidence="1" type="ORF">SAMN02745206_02865</name>
</gene>
<proteinExistence type="predicted"/>
<protein>
    <submittedName>
        <fullName evidence="1">Outer membrane lipoprotein</fullName>
    </submittedName>
</protein>
<dbReference type="EMBL" id="FQVB01000031">
    <property type="protein sequence ID" value="SHF89776.1"/>
    <property type="molecule type" value="Genomic_DNA"/>
</dbReference>
<dbReference type="OrthoDB" id="5397282at2"/>
<dbReference type="InterPro" id="IPR004658">
    <property type="entry name" value="OMP_Slp"/>
</dbReference>
<dbReference type="PROSITE" id="PS51257">
    <property type="entry name" value="PROKAR_LIPOPROTEIN"/>
    <property type="match status" value="1"/>
</dbReference>
<keyword evidence="2" id="KW-1185">Reference proteome</keyword>
<sequence length="173" mass="19896">MEKFRWAAIVGLTLLLGGCAHVVSPDIRRQAQWDLAVSEVRKNPDFYRGKVVIWSGRILSGENRADGTVLEILELPADRQGKPSDFTRSGGRFLARDKRFLDTALYAPDRLVTVAGTVAGSETRRVGQVPYTYPVLDVLELHLWPEEPLVVRDPYYYDRYPPIWWHFYFGRGW</sequence>
<evidence type="ECO:0000313" key="1">
    <source>
        <dbReference type="EMBL" id="SHF89776.1"/>
    </source>
</evidence>
<dbReference type="GO" id="GO:0019867">
    <property type="term" value="C:outer membrane"/>
    <property type="evidence" value="ECO:0007669"/>
    <property type="project" value="InterPro"/>
</dbReference>
<reference evidence="2" key="1">
    <citation type="submission" date="2016-11" db="EMBL/GenBank/DDBJ databases">
        <authorList>
            <person name="Varghese N."/>
            <person name="Submissions S."/>
        </authorList>
    </citation>
    <scope>NUCLEOTIDE SEQUENCE [LARGE SCALE GENOMIC DNA]</scope>
    <source>
        <strain evidence="2">DSM 9756</strain>
    </source>
</reference>
<dbReference type="PIRSF" id="PIRSF004982">
    <property type="entry name" value="SlP"/>
    <property type="match status" value="1"/>
</dbReference>
<evidence type="ECO:0000313" key="2">
    <source>
        <dbReference type="Proteomes" id="UP000184076"/>
    </source>
</evidence>
<dbReference type="AlphaFoldDB" id="A0A1M5FE66"/>
<dbReference type="Proteomes" id="UP000184076">
    <property type="component" value="Unassembled WGS sequence"/>
</dbReference>